<organism evidence="2 3">
    <name type="scientific">Phage Phass-1</name>
    <dbReference type="NCBI Taxonomy" id="3043662"/>
    <lineage>
        <taxon>Viruses</taxon>
        <taxon>Duplodnaviria</taxon>
        <taxon>Heunggongvirae</taxon>
        <taxon>Uroviricota</taxon>
        <taxon>Caudoviricetes</taxon>
        <taxon>Caudoviricetes code 15 clade</taxon>
    </lineage>
</organism>
<accession>A0AAF0LU05</accession>
<keyword evidence="1" id="KW-0812">Transmembrane</keyword>
<dbReference type="Proteomes" id="UP001237988">
    <property type="component" value="Segment"/>
</dbReference>
<name>A0AAF0LU05_9CAUD</name>
<evidence type="ECO:0000256" key="1">
    <source>
        <dbReference type="SAM" id="Phobius"/>
    </source>
</evidence>
<reference evidence="2" key="1">
    <citation type="submission" date="2023-04" db="EMBL/GenBank/DDBJ databases">
        <title>Bacteriophage Phass-1 Discovered in the Human Gut Virome - the Founding Member of the Proposed New Family Phassviridae.</title>
        <authorList>
            <person name="Tikunov A.Y."/>
            <person name="Morozova V.V."/>
            <person name="Chechushkov A.V."/>
            <person name="Tikunova N.V."/>
        </authorList>
    </citation>
    <scope>NUCLEOTIDE SEQUENCE</scope>
</reference>
<proteinExistence type="predicted"/>
<evidence type="ECO:0000313" key="3">
    <source>
        <dbReference type="Proteomes" id="UP001237988"/>
    </source>
</evidence>
<feature type="transmembrane region" description="Helical" evidence="1">
    <location>
        <begin position="37"/>
        <end position="64"/>
    </location>
</feature>
<keyword evidence="1" id="KW-0472">Membrane</keyword>
<protein>
    <submittedName>
        <fullName evidence="2">Uncharacterized protein</fullName>
    </submittedName>
</protein>
<sequence length="128" mass="13950">MNTGVEIVNALFEHLGMAVSVTAETISEWWPILVSKWAALEIGTSCVWLALGLVLVIGAIITLAKMAHAYTHYQDSKLDYDEIGCICFVALCALAIGLILVICQALDIVSAITFPEKLVFDYVTDMLN</sequence>
<feature type="transmembrane region" description="Helical" evidence="1">
    <location>
        <begin position="85"/>
        <end position="112"/>
    </location>
</feature>
<dbReference type="EMBL" id="OQ749652">
    <property type="protein sequence ID" value="WIC39691.1"/>
    <property type="molecule type" value="Genomic_DNA"/>
</dbReference>
<keyword evidence="1" id="KW-1133">Transmembrane helix</keyword>
<evidence type="ECO:0000313" key="2">
    <source>
        <dbReference type="EMBL" id="WIC39691.1"/>
    </source>
</evidence>